<proteinExistence type="predicted"/>
<gene>
    <name evidence="1" type="ORF">NCTC10124_01373</name>
</gene>
<protein>
    <submittedName>
        <fullName evidence="1">Uncharacterized protein</fullName>
    </submittedName>
</protein>
<dbReference type="AlphaFoldDB" id="A0A3B0PAP1"/>
<dbReference type="EMBL" id="LS991953">
    <property type="protein sequence ID" value="SYV93619.1"/>
    <property type="molecule type" value="Genomic_DNA"/>
</dbReference>
<evidence type="ECO:0000313" key="2">
    <source>
        <dbReference type="Proteomes" id="UP000259328"/>
    </source>
</evidence>
<dbReference type="Proteomes" id="UP000259328">
    <property type="component" value="Chromosome"/>
</dbReference>
<accession>A0A3B0PAP1</accession>
<feature type="non-terminal residue" evidence="1">
    <location>
        <position position="75"/>
    </location>
</feature>
<evidence type="ECO:0000313" key="1">
    <source>
        <dbReference type="EMBL" id="SYV93619.1"/>
    </source>
</evidence>
<name>A0A3B0PAP1_MYCSY</name>
<sequence>MKIEALFFDKSTTINSAKLVAPKKTSKNKVSIHESEATTSAFPSESKITPTCKNAPSGIWLLLKYFHQPLAKSSW</sequence>
<reference evidence="2" key="1">
    <citation type="submission" date="2018-06" db="EMBL/GenBank/DDBJ databases">
        <authorList>
            <consortium name="Pathogen Informatics"/>
        </authorList>
    </citation>
    <scope>NUCLEOTIDE SEQUENCE [LARGE SCALE GENOMIC DNA]</scope>
    <source>
        <strain evidence="2">NCTC10124</strain>
    </source>
</reference>
<organism evidence="1 2">
    <name type="scientific">Mycoplasmopsis synoviae</name>
    <name type="common">Mycoplasma synoviae</name>
    <dbReference type="NCBI Taxonomy" id="2109"/>
    <lineage>
        <taxon>Bacteria</taxon>
        <taxon>Bacillati</taxon>
        <taxon>Mycoplasmatota</taxon>
        <taxon>Mycoplasmoidales</taxon>
        <taxon>Metamycoplasmataceae</taxon>
        <taxon>Mycoplasmopsis</taxon>
    </lineage>
</organism>